<comment type="similarity">
    <text evidence="2">Belongs to the chromate ion transporter (CHR) (TC 2.A.51) family.</text>
</comment>
<dbReference type="InterPro" id="IPR014047">
    <property type="entry name" value="Chr_Tranpt_l_chain"/>
</dbReference>
<dbReference type="OrthoDB" id="8969999at2"/>
<evidence type="ECO:0000256" key="5">
    <source>
        <dbReference type="ARBA" id="ARBA00022989"/>
    </source>
</evidence>
<evidence type="ECO:0000256" key="3">
    <source>
        <dbReference type="ARBA" id="ARBA00022475"/>
    </source>
</evidence>
<keyword evidence="5" id="KW-1133">Transmembrane helix</keyword>
<name>A0A2A3ZTM8_BREAU</name>
<dbReference type="PANTHER" id="PTHR33567">
    <property type="entry name" value="CHROMATE ION TRANSPORTER (EUROFUNG)"/>
    <property type="match status" value="1"/>
</dbReference>
<dbReference type="Proteomes" id="UP000217881">
    <property type="component" value="Unassembled WGS sequence"/>
</dbReference>
<keyword evidence="3" id="KW-1003">Cell membrane</keyword>
<dbReference type="NCBIfam" id="TIGR00937">
    <property type="entry name" value="2A51"/>
    <property type="match status" value="1"/>
</dbReference>
<dbReference type="RefSeq" id="WP_069600599.1">
    <property type="nucleotide sequence ID" value="NZ_CP017150.1"/>
</dbReference>
<dbReference type="PIRSF" id="PIRSF004810">
    <property type="entry name" value="ChrA"/>
    <property type="match status" value="1"/>
</dbReference>
<accession>A0A2A3ZTM8</accession>
<dbReference type="Pfam" id="PF02417">
    <property type="entry name" value="Chromate_transp"/>
    <property type="match status" value="2"/>
</dbReference>
<dbReference type="GO" id="GO:0005886">
    <property type="term" value="C:plasma membrane"/>
    <property type="evidence" value="ECO:0007669"/>
    <property type="project" value="UniProtKB-SubCell"/>
</dbReference>
<evidence type="ECO:0000256" key="4">
    <source>
        <dbReference type="ARBA" id="ARBA00022692"/>
    </source>
</evidence>
<evidence type="ECO:0000313" key="8">
    <source>
        <dbReference type="Proteomes" id="UP000217881"/>
    </source>
</evidence>
<gene>
    <name evidence="7" type="ORF">CIK59_05005</name>
</gene>
<dbReference type="InterPro" id="IPR003370">
    <property type="entry name" value="Chromate_transpt"/>
</dbReference>
<sequence>MLSAEGGRRTDFGAPLLVLLVFLRLGCTSFGGPVAHLGYFRAEFVERRRWLGDRAYADLVALCQFLPGPASSQVGMAIGLQRAGILGLVAAWLGFTLPSAVLLFGFALGVSTLGDVSQAGWVLGLKAAAVAVVGHAVLGMAKSLTPDARRATIAVGVLTVVLLVPGPLTMFGAMALAGIAGFFVCRSPSTTENDEPRFRVRLRPAVGWLSLAVFVMLLAGLPIFAVFTGNATVGLIDTFYRAGSFVFGGGHVVLPLLQAETVQTGLVEPGAFLAGYGAAQAVPGPLFTFAAFLGAVTTGGPSGLLGASIALLAIFLPSALLVMGVLPFWERLRRAPRVQRVLTGVNSGVVGLLAAALYDPVFTAGVTNAASLVVAALAFVALTSWKTPAWAVVLGAAGAGALLL</sequence>
<keyword evidence="6" id="KW-0472">Membrane</keyword>
<comment type="caution">
    <text evidence="7">The sequence shown here is derived from an EMBL/GenBank/DDBJ whole genome shotgun (WGS) entry which is preliminary data.</text>
</comment>
<evidence type="ECO:0000256" key="1">
    <source>
        <dbReference type="ARBA" id="ARBA00004651"/>
    </source>
</evidence>
<reference evidence="7 8" key="1">
    <citation type="journal article" date="2017" name="Elife">
        <title>Extensive horizontal gene transfer in cheese-associated bacteria.</title>
        <authorList>
            <person name="Bonham K.S."/>
            <person name="Wolfe B.E."/>
            <person name="Dutton R.J."/>
        </authorList>
    </citation>
    <scope>NUCLEOTIDE SEQUENCE [LARGE SCALE GENOMIC DNA]</scope>
    <source>
        <strain evidence="7 8">738_8</strain>
    </source>
</reference>
<evidence type="ECO:0000256" key="2">
    <source>
        <dbReference type="ARBA" id="ARBA00005262"/>
    </source>
</evidence>
<organism evidence="7 8">
    <name type="scientific">Brevibacterium aurantiacum</name>
    <dbReference type="NCBI Taxonomy" id="273384"/>
    <lineage>
        <taxon>Bacteria</taxon>
        <taxon>Bacillati</taxon>
        <taxon>Actinomycetota</taxon>
        <taxon>Actinomycetes</taxon>
        <taxon>Micrococcales</taxon>
        <taxon>Brevibacteriaceae</taxon>
        <taxon>Brevibacterium</taxon>
    </lineage>
</organism>
<dbReference type="EMBL" id="NRHA01000007">
    <property type="protein sequence ID" value="PCC54866.1"/>
    <property type="molecule type" value="Genomic_DNA"/>
</dbReference>
<keyword evidence="4" id="KW-0812">Transmembrane</keyword>
<proteinExistence type="inferred from homology"/>
<evidence type="ECO:0000256" key="6">
    <source>
        <dbReference type="ARBA" id="ARBA00023136"/>
    </source>
</evidence>
<evidence type="ECO:0000313" key="7">
    <source>
        <dbReference type="EMBL" id="PCC54866.1"/>
    </source>
</evidence>
<dbReference type="AlphaFoldDB" id="A0A2A3ZTM8"/>
<dbReference type="PANTHER" id="PTHR33567:SF3">
    <property type="entry name" value="CHROMATE ION TRANSPORTER (EUROFUNG)"/>
    <property type="match status" value="1"/>
</dbReference>
<comment type="subcellular location">
    <subcellularLocation>
        <location evidence="1">Cell membrane</location>
        <topology evidence="1">Multi-pass membrane protein</topology>
    </subcellularLocation>
</comment>
<dbReference type="GO" id="GO:0015109">
    <property type="term" value="F:chromate transmembrane transporter activity"/>
    <property type="evidence" value="ECO:0007669"/>
    <property type="project" value="InterPro"/>
</dbReference>
<protein>
    <submittedName>
        <fullName evidence="7">Chromate transporter</fullName>
    </submittedName>
</protein>